<sequence length="438" mass="46478">MKIEADKSKKDSKITLLSLWRQFLPLSVSDVTMACGDPLITTTLAHLPLARVNLAAVGVAKAIAIFLESPIIMILHASNALAATQRSRQALWRFALLAGGGLTLLLGLLTVPIVFSALGNRLLGVPPELSETVRYVLILMILWPFAISWRRYFQGLLIYSGYQTAVAKAGIGRLVTVAVVLFIGFISQISGALLAGIALISGALVEAILVTFAAKNLGANRPPELTDSTKLPTDLKSVWRFYFPLATSMLIVWGGRAILIGIIARATDADIALAAWPAAWGLVLVIANATRMVQQVIIKNRGQAEDRLLLIFALSVGALCSLLLLLAGTTTWGNQLVQSFVGQDQELVERVRPVLLICSSIPLLVALQNATQGFLVGEGRTGVVNQATTVGTVVLLIGAFSAVQSGMNGAIAAAIAMVAALVTELICLAVNFKSLVVK</sequence>
<feature type="transmembrane region" description="Helical" evidence="1">
    <location>
        <begin position="353"/>
        <end position="371"/>
    </location>
</feature>
<keyword evidence="1" id="KW-1133">Transmembrane helix</keyword>
<evidence type="ECO:0000313" key="2">
    <source>
        <dbReference type="EMBL" id="AFZ14162.1"/>
    </source>
</evidence>
<dbReference type="HOGENOM" id="CLU_043807_0_0_3"/>
<accession>K9W338</accession>
<feature type="transmembrane region" description="Helical" evidence="1">
    <location>
        <begin position="269"/>
        <end position="287"/>
    </location>
</feature>
<dbReference type="OrthoDB" id="569269at2"/>
<feature type="transmembrane region" description="Helical" evidence="1">
    <location>
        <begin position="135"/>
        <end position="153"/>
    </location>
</feature>
<dbReference type="STRING" id="1173022.Cri9333_3331"/>
<feature type="transmembrane region" description="Helical" evidence="1">
    <location>
        <begin position="90"/>
        <end position="115"/>
    </location>
</feature>
<dbReference type="Proteomes" id="UP000010472">
    <property type="component" value="Chromosome"/>
</dbReference>
<keyword evidence="1" id="KW-0472">Membrane</keyword>
<keyword evidence="1" id="KW-0812">Transmembrane</keyword>
<dbReference type="AlphaFoldDB" id="K9W338"/>
<gene>
    <name evidence="2" type="ORF">Cri9333_3331</name>
</gene>
<protein>
    <recommendedName>
        <fullName evidence="4">Multi antimicrobial extrusion protein MatE</fullName>
    </recommendedName>
</protein>
<keyword evidence="3" id="KW-1185">Reference proteome</keyword>
<evidence type="ECO:0000256" key="1">
    <source>
        <dbReference type="SAM" id="Phobius"/>
    </source>
</evidence>
<organism evidence="2 3">
    <name type="scientific">Crinalium epipsammum PCC 9333</name>
    <dbReference type="NCBI Taxonomy" id="1173022"/>
    <lineage>
        <taxon>Bacteria</taxon>
        <taxon>Bacillati</taxon>
        <taxon>Cyanobacteriota</taxon>
        <taxon>Cyanophyceae</taxon>
        <taxon>Gomontiellales</taxon>
        <taxon>Gomontiellaceae</taxon>
        <taxon>Crinalium</taxon>
    </lineage>
</organism>
<dbReference type="RefSeq" id="WP_015204268.1">
    <property type="nucleotide sequence ID" value="NC_019753.1"/>
</dbReference>
<dbReference type="eggNOG" id="COG0534">
    <property type="taxonomic scope" value="Bacteria"/>
</dbReference>
<dbReference type="KEGG" id="cep:Cri9333_3331"/>
<feature type="transmembrane region" description="Helical" evidence="1">
    <location>
        <begin position="409"/>
        <end position="432"/>
    </location>
</feature>
<feature type="transmembrane region" description="Helical" evidence="1">
    <location>
        <begin position="192"/>
        <end position="214"/>
    </location>
</feature>
<dbReference type="PATRIC" id="fig|1173022.3.peg.3601"/>
<name>K9W338_9CYAN</name>
<feature type="transmembrane region" description="Helical" evidence="1">
    <location>
        <begin position="383"/>
        <end position="403"/>
    </location>
</feature>
<feature type="transmembrane region" description="Helical" evidence="1">
    <location>
        <begin position="308"/>
        <end position="333"/>
    </location>
</feature>
<feature type="transmembrane region" description="Helical" evidence="1">
    <location>
        <begin position="241"/>
        <end position="263"/>
    </location>
</feature>
<dbReference type="EMBL" id="CP003620">
    <property type="protein sequence ID" value="AFZ14162.1"/>
    <property type="molecule type" value="Genomic_DNA"/>
</dbReference>
<reference evidence="2 3" key="1">
    <citation type="submission" date="2012-06" db="EMBL/GenBank/DDBJ databases">
        <title>Finished chromosome of genome of Crinalium epipsammum PCC 9333.</title>
        <authorList>
            <consortium name="US DOE Joint Genome Institute"/>
            <person name="Gugger M."/>
            <person name="Coursin T."/>
            <person name="Rippka R."/>
            <person name="Tandeau De Marsac N."/>
            <person name="Huntemann M."/>
            <person name="Wei C.-L."/>
            <person name="Han J."/>
            <person name="Detter J.C."/>
            <person name="Han C."/>
            <person name="Tapia R."/>
            <person name="Davenport K."/>
            <person name="Daligault H."/>
            <person name="Erkkila T."/>
            <person name="Gu W."/>
            <person name="Munk A.C.C."/>
            <person name="Teshima H."/>
            <person name="Xu Y."/>
            <person name="Chain P."/>
            <person name="Chen A."/>
            <person name="Krypides N."/>
            <person name="Mavromatis K."/>
            <person name="Markowitz V."/>
            <person name="Szeto E."/>
            <person name="Ivanova N."/>
            <person name="Mikhailova N."/>
            <person name="Ovchinnikova G."/>
            <person name="Pagani I."/>
            <person name="Pati A."/>
            <person name="Goodwin L."/>
            <person name="Peters L."/>
            <person name="Pitluck S."/>
            <person name="Woyke T."/>
            <person name="Kerfeld C."/>
        </authorList>
    </citation>
    <scope>NUCLEOTIDE SEQUENCE [LARGE SCALE GENOMIC DNA]</scope>
    <source>
        <strain evidence="2 3">PCC 9333</strain>
    </source>
</reference>
<proteinExistence type="predicted"/>
<feature type="transmembrane region" description="Helical" evidence="1">
    <location>
        <begin position="165"/>
        <end position="186"/>
    </location>
</feature>
<evidence type="ECO:0000313" key="3">
    <source>
        <dbReference type="Proteomes" id="UP000010472"/>
    </source>
</evidence>
<evidence type="ECO:0008006" key="4">
    <source>
        <dbReference type="Google" id="ProtNLM"/>
    </source>
</evidence>